<protein>
    <submittedName>
        <fullName evidence="2">Methyltransferase</fullName>
    </submittedName>
</protein>
<dbReference type="RefSeq" id="WP_239107142.1">
    <property type="nucleotide sequence ID" value="NZ_BAAAGJ010000005.1"/>
</dbReference>
<dbReference type="CDD" id="cd02440">
    <property type="entry name" value="AdoMet_MTases"/>
    <property type="match status" value="1"/>
</dbReference>
<dbReference type="Proteomes" id="UP000652013">
    <property type="component" value="Unassembled WGS sequence"/>
</dbReference>
<dbReference type="Gene3D" id="3.40.50.150">
    <property type="entry name" value="Vaccinia Virus protein VP39"/>
    <property type="match status" value="1"/>
</dbReference>
<name>A0A8J3Y5P6_9ACTN</name>
<keyword evidence="3" id="KW-1185">Reference proteome</keyword>
<organism evidence="2 3">
    <name type="scientific">Spirilliplanes yamanashiensis</name>
    <dbReference type="NCBI Taxonomy" id="42233"/>
    <lineage>
        <taxon>Bacteria</taxon>
        <taxon>Bacillati</taxon>
        <taxon>Actinomycetota</taxon>
        <taxon>Actinomycetes</taxon>
        <taxon>Micromonosporales</taxon>
        <taxon>Micromonosporaceae</taxon>
        <taxon>Spirilliplanes</taxon>
    </lineage>
</organism>
<feature type="domain" description="Methyltransferase type 11" evidence="1">
    <location>
        <begin position="39"/>
        <end position="128"/>
    </location>
</feature>
<accession>A0A8J3Y5P6</accession>
<sequence>MVEMWARGAAYEAYIGRWSRVVAAPFVRGLRVPPGAAWLDVGCGTGALTAAVLGLARPGRVAGVDPSAAFLRDADARALRVAADARALPFPAARFDAVVSGLALNFVPEPERAAAELARVVAPGGTVAAYLWDYAGGMQMLAHFWAAAVELDPGVADRDEVRRFPLCRPEPLHALFTGAGLTGVTTGEIVAPTPFADVADYWRPFLGGQGPAPAYVAGLSPAGRAALRDRVAARLPVAADGSIALTARAWVVRGVRPS</sequence>
<dbReference type="PANTHER" id="PTHR43591">
    <property type="entry name" value="METHYLTRANSFERASE"/>
    <property type="match status" value="1"/>
</dbReference>
<evidence type="ECO:0000313" key="3">
    <source>
        <dbReference type="Proteomes" id="UP000652013"/>
    </source>
</evidence>
<keyword evidence="2" id="KW-0489">Methyltransferase</keyword>
<keyword evidence="2" id="KW-0808">Transferase</keyword>
<dbReference type="Pfam" id="PF08241">
    <property type="entry name" value="Methyltransf_11"/>
    <property type="match status" value="1"/>
</dbReference>
<dbReference type="InterPro" id="IPR029063">
    <property type="entry name" value="SAM-dependent_MTases_sf"/>
</dbReference>
<comment type="caution">
    <text evidence="2">The sequence shown here is derived from an EMBL/GenBank/DDBJ whole genome shotgun (WGS) entry which is preliminary data.</text>
</comment>
<dbReference type="GO" id="GO:0008757">
    <property type="term" value="F:S-adenosylmethionine-dependent methyltransferase activity"/>
    <property type="evidence" value="ECO:0007669"/>
    <property type="project" value="InterPro"/>
</dbReference>
<dbReference type="AlphaFoldDB" id="A0A8J3Y5P6"/>
<dbReference type="PANTHER" id="PTHR43591:SF24">
    <property type="entry name" value="2-METHOXY-6-POLYPRENYL-1,4-BENZOQUINOL METHYLASE, MITOCHONDRIAL"/>
    <property type="match status" value="1"/>
</dbReference>
<dbReference type="SUPFAM" id="SSF53335">
    <property type="entry name" value="S-adenosyl-L-methionine-dependent methyltransferases"/>
    <property type="match status" value="1"/>
</dbReference>
<dbReference type="GO" id="GO:0032259">
    <property type="term" value="P:methylation"/>
    <property type="evidence" value="ECO:0007669"/>
    <property type="project" value="UniProtKB-KW"/>
</dbReference>
<evidence type="ECO:0000259" key="1">
    <source>
        <dbReference type="Pfam" id="PF08241"/>
    </source>
</evidence>
<dbReference type="EMBL" id="BOOY01000006">
    <property type="protein sequence ID" value="GIJ01832.1"/>
    <property type="molecule type" value="Genomic_DNA"/>
</dbReference>
<gene>
    <name evidence="2" type="ORF">Sya03_11840</name>
</gene>
<reference evidence="2" key="1">
    <citation type="submission" date="2021-01" db="EMBL/GenBank/DDBJ databases">
        <title>Whole genome shotgun sequence of Spirilliplanes yamanashiensis NBRC 15828.</title>
        <authorList>
            <person name="Komaki H."/>
            <person name="Tamura T."/>
        </authorList>
    </citation>
    <scope>NUCLEOTIDE SEQUENCE</scope>
    <source>
        <strain evidence="2">NBRC 15828</strain>
    </source>
</reference>
<dbReference type="InterPro" id="IPR013216">
    <property type="entry name" value="Methyltransf_11"/>
</dbReference>
<evidence type="ECO:0000313" key="2">
    <source>
        <dbReference type="EMBL" id="GIJ01832.1"/>
    </source>
</evidence>
<proteinExistence type="predicted"/>